<dbReference type="InterPro" id="IPR036318">
    <property type="entry name" value="FAD-bd_PCMH-like_sf"/>
</dbReference>
<evidence type="ECO:0000313" key="4">
    <source>
        <dbReference type="Proteomes" id="UP001185755"/>
    </source>
</evidence>
<dbReference type="PANTHER" id="PTHR42659:SF1">
    <property type="entry name" value="OXIDOREDUCTASE"/>
    <property type="match status" value="1"/>
</dbReference>
<evidence type="ECO:0000256" key="1">
    <source>
        <dbReference type="ARBA" id="ARBA00023002"/>
    </source>
</evidence>
<dbReference type="RefSeq" id="WP_317566782.1">
    <property type="nucleotide sequence ID" value="NZ_JAWLJX010000019.1"/>
</dbReference>
<feature type="domain" description="FAD-binding PCMH-type" evidence="2">
    <location>
        <begin position="1"/>
        <end position="222"/>
    </location>
</feature>
<dbReference type="InterPro" id="IPR002346">
    <property type="entry name" value="Mopterin_DH_FAD-bd"/>
</dbReference>
<keyword evidence="4" id="KW-1185">Reference proteome</keyword>
<dbReference type="SUPFAM" id="SSF55447">
    <property type="entry name" value="CO dehydrogenase flavoprotein C-terminal domain-like"/>
    <property type="match status" value="1"/>
</dbReference>
<evidence type="ECO:0000259" key="2">
    <source>
        <dbReference type="PROSITE" id="PS51387"/>
    </source>
</evidence>
<sequence>MKTFQYDAATEVDDAVARLAQDEHAMVLGGGTNLVDLMKLGVSSPSTLIDVTRLPLHDIEIIADGSLRIGAAVTNSDLAVHPVVRQRYPVLSRAVLSGASGQLRNMATTGGNLFQRTRCVYFMDSSKPCNKREPGSGCPARTGEHRNLAILGASQACVATHPSDMAVALSALDARIVVRGVGGERVLAIDDFFRLPGDEPERDNTVARDEIVTAIEIPKPADTAVSTYRKVRDRQSYAFAIASVAAVLDVEDGIVRGVAVALGGVAHKPWRAHTAEHALLGTAAEEASFRRAMALELDAAEPLRDNAFKIPLVINLVARTLVELVESSATKEMGDRS</sequence>
<dbReference type="InterPro" id="IPR016167">
    <property type="entry name" value="FAD-bd_PCMH_sub1"/>
</dbReference>
<reference evidence="3 4" key="1">
    <citation type="submission" date="2023-10" db="EMBL/GenBank/DDBJ databases">
        <title>Development of a sustainable strategy for remediation of hydrocarbon-contaminated territories based on the waste exchange concept.</title>
        <authorList>
            <person name="Krivoruchko A."/>
        </authorList>
    </citation>
    <scope>NUCLEOTIDE SEQUENCE [LARGE SCALE GENOMIC DNA]</scope>
    <source>
        <strain evidence="3 4">IEGM 1323</strain>
    </source>
</reference>
<name>A0ABU4BKQ1_9NOCA</name>
<dbReference type="Pfam" id="PF00941">
    <property type="entry name" value="FAD_binding_5"/>
    <property type="match status" value="1"/>
</dbReference>
<dbReference type="InterPro" id="IPR005107">
    <property type="entry name" value="CO_DH_flav_C"/>
</dbReference>
<dbReference type="InterPro" id="IPR051312">
    <property type="entry name" value="Diverse_Substr_Oxidored"/>
</dbReference>
<dbReference type="EMBL" id="JAWLJX010000019">
    <property type="protein sequence ID" value="MDV6264766.1"/>
    <property type="molecule type" value="Genomic_DNA"/>
</dbReference>
<gene>
    <name evidence="3" type="ORF">R3P96_25825</name>
</gene>
<dbReference type="SMART" id="SM01092">
    <property type="entry name" value="CO_deh_flav_C"/>
    <property type="match status" value="1"/>
</dbReference>
<protein>
    <submittedName>
        <fullName evidence="3">Xanthine dehydrogenase family protein subunit M</fullName>
    </submittedName>
</protein>
<dbReference type="Gene3D" id="3.30.465.10">
    <property type="match status" value="2"/>
</dbReference>
<organism evidence="3 4">
    <name type="scientific">Rhodococcoides yunnanense</name>
    <dbReference type="NCBI Taxonomy" id="278209"/>
    <lineage>
        <taxon>Bacteria</taxon>
        <taxon>Bacillati</taxon>
        <taxon>Actinomycetota</taxon>
        <taxon>Actinomycetes</taxon>
        <taxon>Mycobacteriales</taxon>
        <taxon>Nocardiaceae</taxon>
        <taxon>Rhodococcoides</taxon>
    </lineage>
</organism>
<dbReference type="InterPro" id="IPR016169">
    <property type="entry name" value="FAD-bd_PCMH_sub2"/>
</dbReference>
<dbReference type="Pfam" id="PF03450">
    <property type="entry name" value="CO_deh_flav_C"/>
    <property type="match status" value="1"/>
</dbReference>
<keyword evidence="1" id="KW-0560">Oxidoreductase</keyword>
<dbReference type="Gene3D" id="3.30.43.10">
    <property type="entry name" value="Uridine Diphospho-n-acetylenolpyruvylglucosamine Reductase, domain 2"/>
    <property type="match status" value="1"/>
</dbReference>
<dbReference type="Gene3D" id="3.30.390.50">
    <property type="entry name" value="CO dehydrogenase flavoprotein, C-terminal domain"/>
    <property type="match status" value="1"/>
</dbReference>
<evidence type="ECO:0000313" key="3">
    <source>
        <dbReference type="EMBL" id="MDV6264766.1"/>
    </source>
</evidence>
<dbReference type="SUPFAM" id="SSF56176">
    <property type="entry name" value="FAD-binding/transporter-associated domain-like"/>
    <property type="match status" value="1"/>
</dbReference>
<comment type="caution">
    <text evidence="3">The sequence shown here is derived from an EMBL/GenBank/DDBJ whole genome shotgun (WGS) entry which is preliminary data.</text>
</comment>
<dbReference type="InterPro" id="IPR016166">
    <property type="entry name" value="FAD-bd_PCMH"/>
</dbReference>
<accession>A0ABU4BKQ1</accession>
<dbReference type="Proteomes" id="UP001185755">
    <property type="component" value="Unassembled WGS sequence"/>
</dbReference>
<dbReference type="PANTHER" id="PTHR42659">
    <property type="entry name" value="XANTHINE DEHYDROGENASE SUBUNIT C-RELATED"/>
    <property type="match status" value="1"/>
</dbReference>
<dbReference type="PROSITE" id="PS51387">
    <property type="entry name" value="FAD_PCMH"/>
    <property type="match status" value="1"/>
</dbReference>
<dbReference type="InterPro" id="IPR036683">
    <property type="entry name" value="CO_DH_flav_C_dom_sf"/>
</dbReference>
<proteinExistence type="predicted"/>